<feature type="region of interest" description="Disordered" evidence="1">
    <location>
        <begin position="31"/>
        <end position="65"/>
    </location>
</feature>
<feature type="compositionally biased region" description="Low complexity" evidence="1">
    <location>
        <begin position="39"/>
        <end position="55"/>
    </location>
</feature>
<feature type="chain" id="PRO_5046543427" evidence="2">
    <location>
        <begin position="27"/>
        <end position="254"/>
    </location>
</feature>
<dbReference type="PANTHER" id="PTHR39201:SF1">
    <property type="entry name" value="FLAVODOXIN-LIKE DOMAIN-CONTAINING PROTEIN"/>
    <property type="match status" value="1"/>
</dbReference>
<reference evidence="4 5" key="1">
    <citation type="submission" date="2021-03" db="EMBL/GenBank/DDBJ databases">
        <title>Enterococcal diversity collection.</title>
        <authorList>
            <person name="Gilmore M.S."/>
            <person name="Schwartzman J."/>
            <person name="Van Tyne D."/>
            <person name="Martin M."/>
            <person name="Earl A.M."/>
            <person name="Manson A.L."/>
            <person name="Straub T."/>
            <person name="Salamzade R."/>
            <person name="Saavedra J."/>
            <person name="Lebreton F."/>
            <person name="Prichula J."/>
            <person name="Schaufler K."/>
            <person name="Gaca A."/>
            <person name="Sgardioli B."/>
            <person name="Wagenaar J."/>
            <person name="Strong T."/>
        </authorList>
    </citation>
    <scope>NUCLEOTIDE SEQUENCE [LARGE SCALE GENOMIC DNA]</scope>
    <source>
        <strain evidence="4 5">669A</strain>
    </source>
</reference>
<comment type="caution">
    <text evidence="4">The sequence shown here is derived from an EMBL/GenBank/DDBJ whole genome shotgun (WGS) entry which is preliminary data.</text>
</comment>
<evidence type="ECO:0000313" key="4">
    <source>
        <dbReference type="EMBL" id="MBO1307166.1"/>
    </source>
</evidence>
<gene>
    <name evidence="4" type="ORF">JZO70_13395</name>
</gene>
<dbReference type="InterPro" id="IPR029039">
    <property type="entry name" value="Flavoprotein-like_sf"/>
</dbReference>
<sequence length="254" mass="27256">MQQKEGRKMKNIMKLGFLGAALFSLAACSGGNESGGSAGSSSAAESSSATDTSNAQPSAAPKTELSDKFGKSLVVYFSQPETDDPDNMSTEEDNSAIVVDGEVLGNVQYVGMNIQENVGADIFRIEPEEPYTTDHDELVDIASAEQEENARPALAATVENLDQYDTIFLGYPNWWGDMPMVLYTFLDEHDLSGKTIIPFNVHGGSGFSSTISTIADEEPDATVVEDGYSVSRNNVEDSVTEVVDWLNNLPATSN</sequence>
<dbReference type="SUPFAM" id="SSF52218">
    <property type="entry name" value="Flavoproteins"/>
    <property type="match status" value="1"/>
</dbReference>
<evidence type="ECO:0000256" key="2">
    <source>
        <dbReference type="SAM" id="SignalP"/>
    </source>
</evidence>
<dbReference type="NCBIfam" id="NF005389">
    <property type="entry name" value="PRK06934.1"/>
    <property type="match status" value="1"/>
</dbReference>
<evidence type="ECO:0000256" key="1">
    <source>
        <dbReference type="SAM" id="MobiDB-lite"/>
    </source>
</evidence>
<dbReference type="InterPro" id="IPR008254">
    <property type="entry name" value="Flavodoxin/NO_synth"/>
</dbReference>
<evidence type="ECO:0000313" key="5">
    <source>
        <dbReference type="Proteomes" id="UP000664601"/>
    </source>
</evidence>
<protein>
    <submittedName>
        <fullName evidence="4">Flavodoxin</fullName>
    </submittedName>
</protein>
<name>A0ABS3LC02_9ENTE</name>
<dbReference type="PROSITE" id="PS51257">
    <property type="entry name" value="PROKAR_LIPOPROTEIN"/>
    <property type="match status" value="1"/>
</dbReference>
<keyword evidence="2" id="KW-0732">Signal</keyword>
<feature type="signal peptide" evidence="2">
    <location>
        <begin position="1"/>
        <end position="26"/>
    </location>
</feature>
<feature type="domain" description="Flavodoxin-like" evidence="3">
    <location>
        <begin position="105"/>
        <end position="247"/>
    </location>
</feature>
<keyword evidence="5" id="KW-1185">Reference proteome</keyword>
<evidence type="ECO:0000259" key="3">
    <source>
        <dbReference type="Pfam" id="PF12682"/>
    </source>
</evidence>
<organism evidence="4 5">
    <name type="scientific">Candidatus Enterococcus moelleringii</name>
    <dbReference type="NCBI Taxonomy" id="2815325"/>
    <lineage>
        <taxon>Bacteria</taxon>
        <taxon>Bacillati</taxon>
        <taxon>Bacillota</taxon>
        <taxon>Bacilli</taxon>
        <taxon>Lactobacillales</taxon>
        <taxon>Enterococcaceae</taxon>
        <taxon>Enterococcus</taxon>
    </lineage>
</organism>
<dbReference type="Gene3D" id="3.40.50.360">
    <property type="match status" value="1"/>
</dbReference>
<dbReference type="Proteomes" id="UP000664601">
    <property type="component" value="Unassembled WGS sequence"/>
</dbReference>
<accession>A0ABS3LC02</accession>
<proteinExistence type="predicted"/>
<dbReference type="Pfam" id="PF12682">
    <property type="entry name" value="Flavodoxin_4"/>
    <property type="match status" value="1"/>
</dbReference>
<dbReference type="EMBL" id="JAFREM010000020">
    <property type="protein sequence ID" value="MBO1307166.1"/>
    <property type="molecule type" value="Genomic_DNA"/>
</dbReference>
<dbReference type="PANTHER" id="PTHR39201">
    <property type="entry name" value="EXPORTED PROTEIN-RELATED"/>
    <property type="match status" value="1"/>
</dbReference>